<dbReference type="Proteomes" id="UP001516351">
    <property type="component" value="Unassembled WGS sequence"/>
</dbReference>
<evidence type="ECO:0000259" key="2">
    <source>
        <dbReference type="PROSITE" id="PS50930"/>
    </source>
</evidence>
<gene>
    <name evidence="3" type="ORF">HW542_07225</name>
</gene>
<dbReference type="Gene3D" id="2.40.50.1020">
    <property type="entry name" value="LytTr DNA-binding domain"/>
    <property type="match status" value="1"/>
</dbReference>
<dbReference type="SMART" id="SM00850">
    <property type="entry name" value="LytTR"/>
    <property type="match status" value="1"/>
</dbReference>
<dbReference type="Pfam" id="PF04397">
    <property type="entry name" value="LytTR"/>
    <property type="match status" value="1"/>
</dbReference>
<evidence type="ECO:0000256" key="1">
    <source>
        <dbReference type="SAM" id="Phobius"/>
    </source>
</evidence>
<dbReference type="RefSeq" id="WP_267312486.1">
    <property type="nucleotide sequence ID" value="NZ_JABXXV010000003.1"/>
</dbReference>
<accession>A0ABX2P4W4</accession>
<feature type="transmembrane region" description="Helical" evidence="1">
    <location>
        <begin position="90"/>
        <end position="108"/>
    </location>
</feature>
<feature type="domain" description="HTH LytTR-type" evidence="2">
    <location>
        <begin position="190"/>
        <end position="277"/>
    </location>
</feature>
<keyword evidence="1" id="KW-0812">Transmembrane</keyword>
<comment type="caution">
    <text evidence="3">The sequence shown here is derived from an EMBL/GenBank/DDBJ whole genome shotgun (WGS) entry which is preliminary data.</text>
</comment>
<dbReference type="EMBL" id="JABXXV010000003">
    <property type="protein sequence ID" value="NVN46602.1"/>
    <property type="molecule type" value="Genomic_DNA"/>
</dbReference>
<feature type="transmembrane region" description="Helical" evidence="1">
    <location>
        <begin position="24"/>
        <end position="45"/>
    </location>
</feature>
<keyword evidence="1" id="KW-0472">Membrane</keyword>
<reference evidence="3 4" key="1">
    <citation type="submission" date="2020-06" db="EMBL/GenBank/DDBJ databases">
        <title>Synonyms of Asaia species.</title>
        <authorList>
            <person name="Sombolestani A."/>
        </authorList>
    </citation>
    <scope>NUCLEOTIDE SEQUENCE [LARGE SCALE GENOMIC DNA]</scope>
    <source>
        <strain evidence="3 4">LMG 27047</strain>
    </source>
</reference>
<evidence type="ECO:0000313" key="4">
    <source>
        <dbReference type="Proteomes" id="UP001516351"/>
    </source>
</evidence>
<name>A0ABX2P4W4_9PROT</name>
<organism evidence="3 4">
    <name type="scientific">Asaia spathodeae</name>
    <dbReference type="NCBI Taxonomy" id="657016"/>
    <lineage>
        <taxon>Bacteria</taxon>
        <taxon>Pseudomonadati</taxon>
        <taxon>Pseudomonadota</taxon>
        <taxon>Alphaproteobacteria</taxon>
        <taxon>Acetobacterales</taxon>
        <taxon>Acetobacteraceae</taxon>
        <taxon>Asaia</taxon>
    </lineage>
</organism>
<feature type="transmembrane region" description="Helical" evidence="1">
    <location>
        <begin position="57"/>
        <end position="78"/>
    </location>
</feature>
<dbReference type="PROSITE" id="PS50930">
    <property type="entry name" value="HTH_LYTTR"/>
    <property type="match status" value="1"/>
</dbReference>
<proteinExistence type="predicted"/>
<dbReference type="InterPro" id="IPR007492">
    <property type="entry name" value="LytTR_DNA-bd_dom"/>
</dbReference>
<protein>
    <submittedName>
        <fullName evidence="3">LytTR family transcriptional regulator</fullName>
    </submittedName>
</protein>
<keyword evidence="1" id="KW-1133">Transmembrane helix</keyword>
<evidence type="ECO:0000313" key="3">
    <source>
        <dbReference type="EMBL" id="NVN46602.1"/>
    </source>
</evidence>
<sequence>MHQAAQNETAHSQEAFRRWPGRGFVLRSALIVVAVGIFLGLLGPYGSYLNPGLVARILYWSCCALIGLGLYAGPVLLMRRLGVAWHGPKFWVGVTGLVMVLSLLQTLITRDLALSVWPDLTSRLPGWGQWYGQVLLIAWPSVVLVTLALRYRNRPAAIAEETVGQGLPALVGNETPPIRLADDYPRPETIFALQMEDHYIRCHQREGSRLVHGVFREALLRQSGCAGLQVHRSWWVARKAVAGWEGTPRALRLILINGDRVPVSRAHVAKLREAGWLDTP</sequence>
<feature type="transmembrane region" description="Helical" evidence="1">
    <location>
        <begin position="128"/>
        <end position="149"/>
    </location>
</feature>
<keyword evidence="4" id="KW-1185">Reference proteome</keyword>